<dbReference type="EMBL" id="CP041692">
    <property type="protein sequence ID" value="QDP98415.1"/>
    <property type="molecule type" value="Genomic_DNA"/>
</dbReference>
<sequence length="201" mass="21159">MTTVASTPRSAPVPMHPEPVQDAPDTVRWIIPSGIFDFAGPVAAAPGAFGRLLADRTVAAVIVEAGAVRVRLAPPHGWAELGGTVRDGLQAALEQPAQWQPAEDAGADGRLRAALAEVLAGPVGDYIGSHGGRVEIVEVADRRAVLKLSGTCSHCPAAGVTLHERLETAVRELFPELVELRAEEAPARRGPRWLTLGRRSA</sequence>
<organism evidence="4 5">
    <name type="scientific">Microlunatus elymi</name>
    <dbReference type="NCBI Taxonomy" id="2596828"/>
    <lineage>
        <taxon>Bacteria</taxon>
        <taxon>Bacillati</taxon>
        <taxon>Actinomycetota</taxon>
        <taxon>Actinomycetes</taxon>
        <taxon>Propionibacteriales</taxon>
        <taxon>Propionibacteriaceae</taxon>
        <taxon>Microlunatus</taxon>
    </lineage>
</organism>
<accession>A0A516Q4W0</accession>
<keyword evidence="5" id="KW-1185">Reference proteome</keyword>
<dbReference type="GO" id="GO:0016226">
    <property type="term" value="P:iron-sulfur cluster assembly"/>
    <property type="evidence" value="ECO:0007669"/>
    <property type="project" value="InterPro"/>
</dbReference>
<dbReference type="Proteomes" id="UP000319263">
    <property type="component" value="Chromosome"/>
</dbReference>
<proteinExistence type="predicted"/>
<dbReference type="OrthoDB" id="9798220at2"/>
<evidence type="ECO:0000313" key="5">
    <source>
        <dbReference type="Proteomes" id="UP000319263"/>
    </source>
</evidence>
<comment type="function">
    <text evidence="1">May be involved in the formation or repair of [Fe-S] clusters present in iron-sulfur proteins.</text>
</comment>
<dbReference type="KEGG" id="mik:FOE78_23150"/>
<name>A0A516Q4W0_9ACTN</name>
<dbReference type="Pfam" id="PF01106">
    <property type="entry name" value="NifU"/>
    <property type="match status" value="1"/>
</dbReference>
<dbReference type="InterPro" id="IPR001075">
    <property type="entry name" value="NIF_FeS_clus_asmbl_NifU_C"/>
</dbReference>
<feature type="domain" description="NIF system FeS cluster assembly NifU C-terminal" evidence="3">
    <location>
        <begin position="118"/>
        <end position="179"/>
    </location>
</feature>
<dbReference type="AlphaFoldDB" id="A0A516Q4W0"/>
<evidence type="ECO:0000256" key="1">
    <source>
        <dbReference type="ARBA" id="ARBA00049958"/>
    </source>
</evidence>
<dbReference type="GO" id="GO:0051536">
    <property type="term" value="F:iron-sulfur cluster binding"/>
    <property type="evidence" value="ECO:0007669"/>
    <property type="project" value="InterPro"/>
</dbReference>
<dbReference type="InterPro" id="IPR034904">
    <property type="entry name" value="FSCA_dom_sf"/>
</dbReference>
<dbReference type="SUPFAM" id="SSF117916">
    <property type="entry name" value="Fe-S cluster assembly (FSCA) domain-like"/>
    <property type="match status" value="1"/>
</dbReference>
<dbReference type="Gene3D" id="3.30.300.130">
    <property type="entry name" value="Fe-S cluster assembly (FSCA)"/>
    <property type="match status" value="1"/>
</dbReference>
<dbReference type="RefSeq" id="WP_143988354.1">
    <property type="nucleotide sequence ID" value="NZ_CP041692.1"/>
</dbReference>
<protein>
    <submittedName>
        <fullName evidence="4">NifU family protein</fullName>
    </submittedName>
</protein>
<evidence type="ECO:0000313" key="4">
    <source>
        <dbReference type="EMBL" id="QDP98415.1"/>
    </source>
</evidence>
<gene>
    <name evidence="4" type="ORF">FOE78_23150</name>
</gene>
<feature type="region of interest" description="Disordered" evidence="2">
    <location>
        <begin position="1"/>
        <end position="20"/>
    </location>
</feature>
<reference evidence="4 5" key="1">
    <citation type="submission" date="2019-07" db="EMBL/GenBank/DDBJ databases">
        <title>Microlunatus dokdonensis sp. nov. isolated from the rhizospheric soil of the wild plant Elymus tsukushiensis.</title>
        <authorList>
            <person name="Ghim S.-Y."/>
            <person name="Hwang Y.-J."/>
            <person name="Son J.-S."/>
            <person name="Shin J.-H."/>
        </authorList>
    </citation>
    <scope>NUCLEOTIDE SEQUENCE [LARGE SCALE GENOMIC DNA]</scope>
    <source>
        <strain evidence="4 5">KUDC0627</strain>
    </source>
</reference>
<evidence type="ECO:0000259" key="3">
    <source>
        <dbReference type="Pfam" id="PF01106"/>
    </source>
</evidence>
<dbReference type="GO" id="GO:0005506">
    <property type="term" value="F:iron ion binding"/>
    <property type="evidence" value="ECO:0007669"/>
    <property type="project" value="InterPro"/>
</dbReference>
<evidence type="ECO:0000256" key="2">
    <source>
        <dbReference type="SAM" id="MobiDB-lite"/>
    </source>
</evidence>